<gene>
    <name evidence="5" type="ORF">DSTB1V02_LOCUS6119</name>
</gene>
<dbReference type="GO" id="GO:0003729">
    <property type="term" value="F:mRNA binding"/>
    <property type="evidence" value="ECO:0007669"/>
    <property type="project" value="TreeGrafter"/>
</dbReference>
<dbReference type="SMART" id="SM00360">
    <property type="entry name" value="RRM"/>
    <property type="match status" value="3"/>
</dbReference>
<evidence type="ECO:0000256" key="3">
    <source>
        <dbReference type="SAM" id="MobiDB-lite"/>
    </source>
</evidence>
<feature type="region of interest" description="Disordered" evidence="3">
    <location>
        <begin position="132"/>
        <end position="176"/>
    </location>
</feature>
<evidence type="ECO:0000313" key="5">
    <source>
        <dbReference type="EMBL" id="CAD7246265.1"/>
    </source>
</evidence>
<feature type="domain" description="RRM" evidence="4">
    <location>
        <begin position="204"/>
        <end position="281"/>
    </location>
</feature>
<feature type="region of interest" description="Disordered" evidence="3">
    <location>
        <begin position="1"/>
        <end position="43"/>
    </location>
</feature>
<evidence type="ECO:0000313" key="6">
    <source>
        <dbReference type="Proteomes" id="UP000677054"/>
    </source>
</evidence>
<dbReference type="Proteomes" id="UP000677054">
    <property type="component" value="Unassembled WGS sequence"/>
</dbReference>
<protein>
    <recommendedName>
        <fullName evidence="4">RRM domain-containing protein</fullName>
    </recommendedName>
</protein>
<feature type="domain" description="RRM" evidence="4">
    <location>
        <begin position="488"/>
        <end position="543"/>
    </location>
</feature>
<dbReference type="PANTHER" id="PTHR23003">
    <property type="entry name" value="RNA RECOGNITION MOTIF RRM DOMAIN CONTAINING PROTEIN"/>
    <property type="match status" value="1"/>
</dbReference>
<evidence type="ECO:0000259" key="4">
    <source>
        <dbReference type="PROSITE" id="PS50102"/>
    </source>
</evidence>
<dbReference type="Gene3D" id="3.30.70.330">
    <property type="match status" value="3"/>
</dbReference>
<dbReference type="GO" id="GO:0005634">
    <property type="term" value="C:nucleus"/>
    <property type="evidence" value="ECO:0007669"/>
    <property type="project" value="TreeGrafter"/>
</dbReference>
<dbReference type="Pfam" id="PF00076">
    <property type="entry name" value="RRM_1"/>
    <property type="match status" value="3"/>
</dbReference>
<dbReference type="EMBL" id="LR900601">
    <property type="protein sequence ID" value="CAD7246265.1"/>
    <property type="molecule type" value="Genomic_DNA"/>
</dbReference>
<keyword evidence="6" id="KW-1185">Reference proteome</keyword>
<evidence type="ECO:0000256" key="2">
    <source>
        <dbReference type="PROSITE-ProRule" id="PRU00176"/>
    </source>
</evidence>
<dbReference type="EMBL" id="CAJPEV010001084">
    <property type="protein sequence ID" value="CAG0890614.1"/>
    <property type="molecule type" value="Genomic_DNA"/>
</dbReference>
<dbReference type="PROSITE" id="PS50102">
    <property type="entry name" value="RRM"/>
    <property type="match status" value="3"/>
</dbReference>
<keyword evidence="1 2" id="KW-0694">RNA-binding</keyword>
<proteinExistence type="predicted"/>
<dbReference type="InterPro" id="IPR035979">
    <property type="entry name" value="RBD_domain_sf"/>
</dbReference>
<dbReference type="GO" id="GO:0005737">
    <property type="term" value="C:cytoplasm"/>
    <property type="evidence" value="ECO:0007669"/>
    <property type="project" value="TreeGrafter"/>
</dbReference>
<evidence type="ECO:0000256" key="1">
    <source>
        <dbReference type="ARBA" id="ARBA00022884"/>
    </source>
</evidence>
<reference evidence="5" key="1">
    <citation type="submission" date="2020-11" db="EMBL/GenBank/DDBJ databases">
        <authorList>
            <person name="Tran Van P."/>
        </authorList>
    </citation>
    <scope>NUCLEOTIDE SEQUENCE</scope>
</reference>
<feature type="region of interest" description="Disordered" evidence="3">
    <location>
        <begin position="441"/>
        <end position="460"/>
    </location>
</feature>
<dbReference type="InterPro" id="IPR000504">
    <property type="entry name" value="RRM_dom"/>
</dbReference>
<feature type="compositionally biased region" description="Basic and acidic residues" evidence="3">
    <location>
        <begin position="1"/>
        <end position="30"/>
    </location>
</feature>
<name>A0A7R8XFI4_9CRUS</name>
<dbReference type="SUPFAM" id="SSF54928">
    <property type="entry name" value="RNA-binding domain, RBD"/>
    <property type="match status" value="2"/>
</dbReference>
<feature type="compositionally biased region" description="Basic and acidic residues" evidence="3">
    <location>
        <begin position="149"/>
        <end position="165"/>
    </location>
</feature>
<dbReference type="AlphaFoldDB" id="A0A7R8XFI4"/>
<sequence>MENGANRDRSPLRDDEDRKGGMMGRRDGGIRRRGGGSGRSSHDRRIYVSNVPFDYKWQDVRDLFNKEVGGVTHVDMFFDEKDRPRGCGTVEFQDEEYVEKAIEKMHRYELKDRKIVVKRDYECERDRYGRLLKENDRDGSPPRGPRGGDFVRRRDDSRDRRDNLGHPHIRNISAGGDPAAKFGNTYGLSVAFLESLHIDGPLLNRVFVANLSYEVDEAKLREVFRLAGKVVNVELNRDKDGKSRGHGIVEYDHPVEAVQAISMFHEQVLMDRKMSVRMDRVRQEPGGLPSKLPLGLKSIGMGLGAGGAPLQNVASNLPYQNAGAGLGPGVTGNYSSAAPVPPPSAPAPSAAVGALGLPGGNLSSLAALTQGAGGLGLLNAANPAVQAQFSLAGLSAGQLSSLGAISSNDLMASQAGLMGLTGNPSTTGLGLLGSGPNKPMVGSNVGPRPGPAGSPGSMDRYSQGPMQMSGSHGMSRTSTGLTQRKVSDTVIIRNLPPSFSWQSLKDMFRDIGDVKFAELREKGTGMIRFASERDADRAVSILS</sequence>
<dbReference type="OrthoDB" id="610462at2759"/>
<organism evidence="5">
    <name type="scientific">Darwinula stevensoni</name>
    <dbReference type="NCBI Taxonomy" id="69355"/>
    <lineage>
        <taxon>Eukaryota</taxon>
        <taxon>Metazoa</taxon>
        <taxon>Ecdysozoa</taxon>
        <taxon>Arthropoda</taxon>
        <taxon>Crustacea</taxon>
        <taxon>Oligostraca</taxon>
        <taxon>Ostracoda</taxon>
        <taxon>Podocopa</taxon>
        <taxon>Podocopida</taxon>
        <taxon>Darwinulocopina</taxon>
        <taxon>Darwinuloidea</taxon>
        <taxon>Darwinulidae</taxon>
        <taxon>Darwinula</taxon>
    </lineage>
</organism>
<dbReference type="InterPro" id="IPR012677">
    <property type="entry name" value="Nucleotide-bd_a/b_plait_sf"/>
</dbReference>
<feature type="domain" description="RRM" evidence="4">
    <location>
        <begin position="44"/>
        <end position="122"/>
    </location>
</feature>
<dbReference type="InterPro" id="IPR050374">
    <property type="entry name" value="RRT5_SRSF_SR"/>
</dbReference>
<accession>A0A7R8XFI4</accession>
<dbReference type="PANTHER" id="PTHR23003:SF3">
    <property type="entry name" value="FI21236P1-RELATED"/>
    <property type="match status" value="1"/>
</dbReference>